<feature type="domain" description="TM2" evidence="6">
    <location>
        <begin position="60"/>
        <end position="94"/>
    </location>
</feature>
<evidence type="ECO:0000259" key="6">
    <source>
        <dbReference type="Pfam" id="PF05154"/>
    </source>
</evidence>
<sequence length="112" mass="12849">MDTQKVDLFMMINGKYFKAEHLNYIREKLLNIDETKWNRIMALDFKDPNSIMLVSLIGPGALGVDRFLIGETGTGVAKLLTCGGFGIWTIIDWFIIMDLTRDKNMEKLQAYL</sequence>
<proteinExistence type="predicted"/>
<feature type="transmembrane region" description="Helical" evidence="5">
    <location>
        <begin position="75"/>
        <end position="96"/>
    </location>
</feature>
<name>A0A0A2LTL8_9FLAO</name>
<comment type="subcellular location">
    <subcellularLocation>
        <location evidence="1">Membrane</location>
        <topology evidence="1">Multi-pass membrane protein</topology>
    </subcellularLocation>
</comment>
<dbReference type="Proteomes" id="UP000030129">
    <property type="component" value="Unassembled WGS sequence"/>
</dbReference>
<accession>A0A0A2LTL8</accession>
<dbReference type="STRING" id="1406840.Q763_05835"/>
<keyword evidence="3 5" id="KW-1133">Transmembrane helix</keyword>
<reference evidence="7 8" key="1">
    <citation type="submission" date="2013-09" db="EMBL/GenBank/DDBJ databases">
        <authorList>
            <person name="Zeng Z."/>
            <person name="Chen C."/>
        </authorList>
    </citation>
    <scope>NUCLEOTIDE SEQUENCE [LARGE SCALE GENOMIC DNA]</scope>
    <source>
        <strain evidence="7 8">F44-8</strain>
    </source>
</reference>
<dbReference type="InterPro" id="IPR007829">
    <property type="entry name" value="TM2"/>
</dbReference>
<evidence type="ECO:0000313" key="8">
    <source>
        <dbReference type="Proteomes" id="UP000030129"/>
    </source>
</evidence>
<evidence type="ECO:0000313" key="7">
    <source>
        <dbReference type="EMBL" id="KGO82613.1"/>
    </source>
</evidence>
<gene>
    <name evidence="7" type="ORF">Q763_05835</name>
</gene>
<dbReference type="InterPro" id="IPR050932">
    <property type="entry name" value="TM2D1-3-like"/>
</dbReference>
<dbReference type="Pfam" id="PF05154">
    <property type="entry name" value="TM2"/>
    <property type="match status" value="1"/>
</dbReference>
<dbReference type="eggNOG" id="COG2314">
    <property type="taxonomic scope" value="Bacteria"/>
</dbReference>
<keyword evidence="4 5" id="KW-0472">Membrane</keyword>
<dbReference type="PANTHER" id="PTHR21016">
    <property type="entry name" value="BETA-AMYLOID BINDING PROTEIN-RELATED"/>
    <property type="match status" value="1"/>
</dbReference>
<evidence type="ECO:0000256" key="3">
    <source>
        <dbReference type="ARBA" id="ARBA00022989"/>
    </source>
</evidence>
<dbReference type="RefSeq" id="WP_035132063.1">
    <property type="nucleotide sequence ID" value="NZ_JRLV01000005.1"/>
</dbReference>
<protein>
    <recommendedName>
        <fullName evidence="6">TM2 domain-containing protein</fullName>
    </recommendedName>
</protein>
<keyword evidence="2 5" id="KW-0812">Transmembrane</keyword>
<comment type="caution">
    <text evidence="7">The sequence shown here is derived from an EMBL/GenBank/DDBJ whole genome shotgun (WGS) entry which is preliminary data.</text>
</comment>
<dbReference type="GO" id="GO:0016020">
    <property type="term" value="C:membrane"/>
    <property type="evidence" value="ECO:0007669"/>
    <property type="project" value="UniProtKB-SubCell"/>
</dbReference>
<organism evidence="7 8">
    <name type="scientific">Flavobacterium beibuense F44-8</name>
    <dbReference type="NCBI Taxonomy" id="1406840"/>
    <lineage>
        <taxon>Bacteria</taxon>
        <taxon>Pseudomonadati</taxon>
        <taxon>Bacteroidota</taxon>
        <taxon>Flavobacteriia</taxon>
        <taxon>Flavobacteriales</taxon>
        <taxon>Flavobacteriaceae</taxon>
        <taxon>Flavobacterium</taxon>
    </lineage>
</organism>
<evidence type="ECO:0000256" key="1">
    <source>
        <dbReference type="ARBA" id="ARBA00004141"/>
    </source>
</evidence>
<dbReference type="PANTHER" id="PTHR21016:SF25">
    <property type="entry name" value="TM2 DOMAIN-CONTAINING PROTEIN DDB_G0277895-RELATED"/>
    <property type="match status" value="1"/>
</dbReference>
<dbReference type="EMBL" id="JRLV01000005">
    <property type="protein sequence ID" value="KGO82613.1"/>
    <property type="molecule type" value="Genomic_DNA"/>
</dbReference>
<dbReference type="AlphaFoldDB" id="A0A0A2LTL8"/>
<evidence type="ECO:0000256" key="5">
    <source>
        <dbReference type="SAM" id="Phobius"/>
    </source>
</evidence>
<evidence type="ECO:0000256" key="4">
    <source>
        <dbReference type="ARBA" id="ARBA00023136"/>
    </source>
</evidence>
<keyword evidence="8" id="KW-1185">Reference proteome</keyword>
<evidence type="ECO:0000256" key="2">
    <source>
        <dbReference type="ARBA" id="ARBA00022692"/>
    </source>
</evidence>